<reference evidence="1 2" key="1">
    <citation type="submission" date="2018-08" db="EMBL/GenBank/DDBJ databases">
        <title>Genome sequencing of Agrobacterium vitis strain ICMP 10754.</title>
        <authorList>
            <person name="Visnovsky S.B."/>
            <person name="Pitman A.R."/>
        </authorList>
    </citation>
    <scope>NUCLEOTIDE SEQUENCE [LARGE SCALE GENOMIC DNA]</scope>
    <source>
        <strain evidence="1 2">ICMP 10754</strain>
    </source>
</reference>
<evidence type="ECO:0000313" key="2">
    <source>
        <dbReference type="Proteomes" id="UP000436911"/>
    </source>
</evidence>
<sequence length="149" mass="15818">MIPDTLSRKGRLPTKPPRLSFAAERRRSAFTRLSAGRLLITIFTTLLQRMPEAAGRKRPHSATHSSGVIMIHVQRDDSLANVIVNAVATAAPPAAVALEPDATGISPASVTITANGFRSTTIQNPQDNILYVVSANGADLEITNVPIVG</sequence>
<dbReference type="Proteomes" id="UP000436911">
    <property type="component" value="Unassembled WGS sequence"/>
</dbReference>
<organism evidence="1 2">
    <name type="scientific">Agrobacterium vitis</name>
    <name type="common">Rhizobium vitis</name>
    <dbReference type="NCBI Taxonomy" id="373"/>
    <lineage>
        <taxon>Bacteria</taxon>
        <taxon>Pseudomonadati</taxon>
        <taxon>Pseudomonadota</taxon>
        <taxon>Alphaproteobacteria</taxon>
        <taxon>Hyphomicrobiales</taxon>
        <taxon>Rhizobiaceae</taxon>
        <taxon>Rhizobium/Agrobacterium group</taxon>
        <taxon>Agrobacterium</taxon>
    </lineage>
</organism>
<evidence type="ECO:0000313" key="1">
    <source>
        <dbReference type="EMBL" id="KAA3526822.1"/>
    </source>
</evidence>
<name>A0A368NSB7_AGRVI</name>
<comment type="caution">
    <text evidence="1">The sequence shown here is derived from an EMBL/GenBank/DDBJ whole genome shotgun (WGS) entry which is preliminary data.</text>
</comment>
<dbReference type="EMBL" id="QUSG01000006">
    <property type="protein sequence ID" value="KAA3526822.1"/>
    <property type="molecule type" value="Genomic_DNA"/>
</dbReference>
<protein>
    <submittedName>
        <fullName evidence="1">Uncharacterized protein</fullName>
    </submittedName>
</protein>
<accession>A0A368NSB7</accession>
<gene>
    <name evidence="1" type="ORF">DXT89_12720</name>
</gene>
<dbReference type="AlphaFoldDB" id="A0A368NSB7"/>
<proteinExistence type="predicted"/>